<name>A0ACC3CZL7_9PEZI</name>
<proteinExistence type="predicted"/>
<comment type="caution">
    <text evidence="1">The sequence shown here is derived from an EMBL/GenBank/DDBJ whole genome shotgun (WGS) entry which is preliminary data.</text>
</comment>
<reference evidence="1" key="1">
    <citation type="submission" date="2024-09" db="EMBL/GenBank/DDBJ databases">
        <title>Black Yeasts Isolated from many extreme environments.</title>
        <authorList>
            <person name="Coleine C."/>
            <person name="Stajich J.E."/>
            <person name="Selbmann L."/>
        </authorList>
    </citation>
    <scope>NUCLEOTIDE SEQUENCE</scope>
    <source>
        <strain evidence="1">CCFEE 5737</strain>
    </source>
</reference>
<evidence type="ECO:0000313" key="1">
    <source>
        <dbReference type="EMBL" id="KAK3059509.1"/>
    </source>
</evidence>
<feature type="non-terminal residue" evidence="1">
    <location>
        <position position="71"/>
    </location>
</feature>
<dbReference type="EMBL" id="JAWDJW010009343">
    <property type="protein sequence ID" value="KAK3059509.1"/>
    <property type="molecule type" value="Genomic_DNA"/>
</dbReference>
<accession>A0ACC3CZL7</accession>
<sequence>MDLGQSDQGLPESARSNSAQGSGHLGAAPTVPIVADRAMSDESVVATNIPLAGKTLDLTLFALVRAVDVIV</sequence>
<protein>
    <submittedName>
        <fullName evidence="1">Uncharacterized protein</fullName>
    </submittedName>
</protein>
<gene>
    <name evidence="1" type="ORF">LTS18_010701</name>
</gene>
<dbReference type="Proteomes" id="UP001186974">
    <property type="component" value="Unassembled WGS sequence"/>
</dbReference>
<evidence type="ECO:0000313" key="2">
    <source>
        <dbReference type="Proteomes" id="UP001186974"/>
    </source>
</evidence>
<keyword evidence="2" id="KW-1185">Reference proteome</keyword>
<organism evidence="1 2">
    <name type="scientific">Coniosporium uncinatum</name>
    <dbReference type="NCBI Taxonomy" id="93489"/>
    <lineage>
        <taxon>Eukaryota</taxon>
        <taxon>Fungi</taxon>
        <taxon>Dikarya</taxon>
        <taxon>Ascomycota</taxon>
        <taxon>Pezizomycotina</taxon>
        <taxon>Dothideomycetes</taxon>
        <taxon>Dothideomycetes incertae sedis</taxon>
        <taxon>Coniosporium</taxon>
    </lineage>
</organism>